<feature type="domain" description="GH10" evidence="5">
    <location>
        <begin position="593"/>
        <end position="687"/>
    </location>
</feature>
<feature type="signal peptide" evidence="4">
    <location>
        <begin position="1"/>
        <end position="35"/>
    </location>
</feature>
<feature type="chain" id="PRO_5011963175" description="GH10 domain-containing protein" evidence="4">
    <location>
        <begin position="36"/>
        <end position="964"/>
    </location>
</feature>
<dbReference type="PROSITE" id="PS51318">
    <property type="entry name" value="TAT"/>
    <property type="match status" value="1"/>
</dbReference>
<dbReference type="EMBL" id="MWAK01000070">
    <property type="protein sequence ID" value="OPZ92769.1"/>
    <property type="molecule type" value="Genomic_DNA"/>
</dbReference>
<evidence type="ECO:0000256" key="1">
    <source>
        <dbReference type="ARBA" id="ARBA00022801"/>
    </source>
</evidence>
<keyword evidence="1" id="KW-0378">Hydrolase</keyword>
<dbReference type="Gene3D" id="2.60.120.260">
    <property type="entry name" value="Galactose-binding domain-like"/>
    <property type="match status" value="1"/>
</dbReference>
<sequence length="964" mass="105978">MKRRLNFIRQRFLRPAALLAAVAILAAGLPSRASAEPPRNLLLKSTFDDAVRADFPHGWDYGRLPRFSATDGLPSPDRVELALNQAAARFGGQGADILLKVQQNFAFWFPLAQPLPVRKNEERLFLVRFWVRGDDRLEDGAFTRVAWSLPICNSQGSPVWSEQKIRLEFIRLPGAPNFSVQGARAPQEIQYTYFRDWTMLGATLKATGLEDGHTLAGLVFYTAKKGGDPTVPMRLQVDQVELFDITSLSDSEIGLLMQGMAESSSEERRTAILEREAALRTKDSPGQPGNHIRNASFETNGDYQWILSGGSPINPEAYLAGNAWHGRRCLAFSRLRTLAGMPSELIESPAIAVRPFRKMLLSAWARKEDPGKPARFSMAVTEGDFKADFDTALNGDWQRFSLPITVGSRYLGGLGFQVRGNNILLDALQLEEGTSATPFRDADAWSVALVNDGRGNIQFLDQPFEVVLQAFASNQPAGRLSGRLVVTDLFGRSVAEVPFQREAPPGGWLEEKVVFDRNLRGIFNVAFLREASNPLGLREASETVVARVPRPVEIPPLESIIGETPYFNDFNLSLLERLGVKWARTIPSNISAFRWSQTETRPGVYDWSFADRIMEMVKNRPIAILGHLNGAPEFHGRPRSYSSNHGGFAPADMEAWSEFVSGAIRRYGSRVAAWEVWNEPSKEDGKLYYNEAQAAAFKAVKQVDPKAFVVAWSMPESSGAAQRYASLTPGDEALLDGLDIHIYGPANRGFLSGLKRGVGNRLGRIPVWNTECGLAQPASMYRYSGRDEVSSRVSQAAAMAQLVLVHKAIDAKFFYYTSRFPHMASGLGGYSWGVIESTGVPSTGGVARAVAAHFVDGGRTAGYVERDDAFGLVVRRDGRTRVALFTYAYTNEYPSKLNLAASLDLKLPAGLRGADIFNLMGQPQGKAGETLKVTYTPVYLDLGPADPEAALEALRTAMAPAAGK</sequence>
<dbReference type="InterPro" id="IPR017853">
    <property type="entry name" value="GH"/>
</dbReference>
<dbReference type="GO" id="GO:0004553">
    <property type="term" value="F:hydrolase activity, hydrolyzing O-glycosyl compounds"/>
    <property type="evidence" value="ECO:0007669"/>
    <property type="project" value="InterPro"/>
</dbReference>
<dbReference type="GO" id="GO:0000272">
    <property type="term" value="P:polysaccharide catabolic process"/>
    <property type="evidence" value="ECO:0007669"/>
    <property type="project" value="UniProtKB-KW"/>
</dbReference>
<comment type="caution">
    <text evidence="6">The sequence shown here is derived from an EMBL/GenBank/DDBJ whole genome shotgun (WGS) entry which is preliminary data.</text>
</comment>
<evidence type="ECO:0000313" key="6">
    <source>
        <dbReference type="EMBL" id="OPZ92769.1"/>
    </source>
</evidence>
<accession>A0A1V5MHT7</accession>
<evidence type="ECO:0000256" key="4">
    <source>
        <dbReference type="SAM" id="SignalP"/>
    </source>
</evidence>
<gene>
    <name evidence="6" type="ORF">BWY73_00641</name>
</gene>
<dbReference type="PANTHER" id="PTHR12631:SF10">
    <property type="entry name" value="BETA-XYLOSIDASE-LIKE PROTEIN-RELATED"/>
    <property type="match status" value="1"/>
</dbReference>
<evidence type="ECO:0000259" key="5">
    <source>
        <dbReference type="Pfam" id="PF00331"/>
    </source>
</evidence>
<dbReference type="InterPro" id="IPR006311">
    <property type="entry name" value="TAT_signal"/>
</dbReference>
<organism evidence="6 7">
    <name type="scientific">candidate division TA06 bacterium ADurb.Bin417</name>
    <dbReference type="NCBI Taxonomy" id="1852828"/>
    <lineage>
        <taxon>Bacteria</taxon>
        <taxon>Bacteria division TA06</taxon>
    </lineage>
</organism>
<dbReference type="Gene3D" id="3.20.20.80">
    <property type="entry name" value="Glycosidases"/>
    <property type="match status" value="1"/>
</dbReference>
<dbReference type="SUPFAM" id="SSF51445">
    <property type="entry name" value="(Trans)glycosidases"/>
    <property type="match status" value="1"/>
</dbReference>
<dbReference type="Pfam" id="PF00331">
    <property type="entry name" value="Glyco_hydro_10"/>
    <property type="match status" value="1"/>
</dbReference>
<protein>
    <recommendedName>
        <fullName evidence="5">GH10 domain-containing protein</fullName>
    </recommendedName>
</protein>
<name>A0A1V5MHT7_UNCT6</name>
<dbReference type="InterPro" id="IPR051923">
    <property type="entry name" value="Glycosyl_Hydrolase_39"/>
</dbReference>
<dbReference type="InterPro" id="IPR001000">
    <property type="entry name" value="GH10_dom"/>
</dbReference>
<keyword evidence="2" id="KW-0119">Carbohydrate metabolism</keyword>
<dbReference type="Proteomes" id="UP000485484">
    <property type="component" value="Unassembled WGS sequence"/>
</dbReference>
<keyword evidence="4" id="KW-0732">Signal</keyword>
<keyword evidence="3" id="KW-0624">Polysaccharide degradation</keyword>
<reference evidence="6 7" key="1">
    <citation type="submission" date="2017-02" db="EMBL/GenBank/DDBJ databases">
        <title>Delving into the versatile metabolic prowess of the omnipresent phylum Bacteroidetes.</title>
        <authorList>
            <person name="Nobu M.K."/>
            <person name="Mei R."/>
            <person name="Narihiro T."/>
            <person name="Kuroda K."/>
            <person name="Liu W.-T."/>
        </authorList>
    </citation>
    <scope>NUCLEOTIDE SEQUENCE [LARGE SCALE GENOMIC DNA]</scope>
    <source>
        <strain evidence="6">ADurb.Bin417</strain>
    </source>
</reference>
<evidence type="ECO:0000256" key="2">
    <source>
        <dbReference type="ARBA" id="ARBA00023277"/>
    </source>
</evidence>
<proteinExistence type="predicted"/>
<evidence type="ECO:0000256" key="3">
    <source>
        <dbReference type="ARBA" id="ARBA00023326"/>
    </source>
</evidence>
<evidence type="ECO:0000313" key="7">
    <source>
        <dbReference type="Proteomes" id="UP000485484"/>
    </source>
</evidence>
<dbReference type="PANTHER" id="PTHR12631">
    <property type="entry name" value="ALPHA-L-IDURONIDASE"/>
    <property type="match status" value="1"/>
</dbReference>
<dbReference type="AlphaFoldDB" id="A0A1V5MHT7"/>